<dbReference type="PANTHER" id="PTHR24320">
    <property type="entry name" value="RETINOL DEHYDROGENASE"/>
    <property type="match status" value="1"/>
</dbReference>
<dbReference type="InterPro" id="IPR036291">
    <property type="entry name" value="NAD(P)-bd_dom_sf"/>
</dbReference>
<dbReference type="SUPFAM" id="SSF51735">
    <property type="entry name" value="NAD(P)-binding Rossmann-fold domains"/>
    <property type="match status" value="1"/>
</dbReference>
<evidence type="ECO:0000313" key="3">
    <source>
        <dbReference type="EMBL" id="KAK5628313.1"/>
    </source>
</evidence>
<evidence type="ECO:0000256" key="1">
    <source>
        <dbReference type="ARBA" id="ARBA00006484"/>
    </source>
</evidence>
<protein>
    <recommendedName>
        <fullName evidence="5">Short-chain dehydrogenase</fullName>
    </recommendedName>
</protein>
<comment type="caution">
    <text evidence="3">The sequence shown here is derived from an EMBL/GenBank/DDBJ whole genome shotgun (WGS) entry which is preliminary data.</text>
</comment>
<sequence length="345" mass="37419">MNSTIFLPDTSSTDTMGVYDRNTEGRELVQKLVDNVKDRNFLITGPTPGGLGAETAISIAAGKPAMIILVGRSQTKAQPTIDAIQAVDPNIKVKFVIAELSSLKSVRAAAHSILSNNEISKIDVIINNAAVMASPQMKTEDGLDYQFGINHLSQFVLTNTVMPKILAAGLGARIVNVTSSGHRYTGVRLHDPNFTEPGSYSEFAGYGQAKTANILYSVELNKRLASRGIHAYAPHPGSISTNLQVYLQALGDNAMQVLDAASWKVNGCSMEDTRKRDPMKTLQQGCASIIRAAIDPDLVKEEGVFISDVNLTTDPKDVRLWATDPELAEKCWRLSEELVGEKFDI</sequence>
<dbReference type="Pfam" id="PF00106">
    <property type="entry name" value="adh_short"/>
    <property type="match status" value="1"/>
</dbReference>
<name>A0AAN7Z656_9PEZI</name>
<dbReference type="Gene3D" id="3.40.50.720">
    <property type="entry name" value="NAD(P)-binding Rossmann-like Domain"/>
    <property type="match status" value="1"/>
</dbReference>
<comment type="similarity">
    <text evidence="1">Belongs to the short-chain dehydrogenases/reductases (SDR) family.</text>
</comment>
<proteinExistence type="inferred from homology"/>
<dbReference type="GO" id="GO:0016491">
    <property type="term" value="F:oxidoreductase activity"/>
    <property type="evidence" value="ECO:0007669"/>
    <property type="project" value="UniProtKB-KW"/>
</dbReference>
<dbReference type="Proteomes" id="UP001305414">
    <property type="component" value="Unassembled WGS sequence"/>
</dbReference>
<dbReference type="EMBL" id="JAWHQM010000008">
    <property type="protein sequence ID" value="KAK5628313.1"/>
    <property type="molecule type" value="Genomic_DNA"/>
</dbReference>
<accession>A0AAN7Z656</accession>
<dbReference type="AlphaFoldDB" id="A0AAN7Z656"/>
<evidence type="ECO:0000313" key="4">
    <source>
        <dbReference type="Proteomes" id="UP001305414"/>
    </source>
</evidence>
<gene>
    <name evidence="3" type="ORF">RRF57_004028</name>
</gene>
<dbReference type="InterPro" id="IPR002347">
    <property type="entry name" value="SDR_fam"/>
</dbReference>
<dbReference type="PANTHER" id="PTHR24320:SF283">
    <property type="entry name" value="RETINOL DEHYDROGENASE 11"/>
    <property type="match status" value="1"/>
</dbReference>
<reference evidence="3 4" key="1">
    <citation type="submission" date="2023-10" db="EMBL/GenBank/DDBJ databases">
        <title>Draft genome sequence of Xylaria bambusicola isolate GMP-LS, the root and basal stem rot pathogen of sugarcane in Indonesia.</title>
        <authorList>
            <person name="Selvaraj P."/>
            <person name="Muralishankar V."/>
            <person name="Muruganantham S."/>
            <person name="Sp S."/>
            <person name="Haryani S."/>
            <person name="Lau K.J.X."/>
            <person name="Naqvi N.I."/>
        </authorList>
    </citation>
    <scope>NUCLEOTIDE SEQUENCE [LARGE SCALE GENOMIC DNA]</scope>
    <source>
        <strain evidence="3">GMP-LS</strain>
    </source>
</reference>
<keyword evidence="2" id="KW-0560">Oxidoreductase</keyword>
<organism evidence="3 4">
    <name type="scientific">Xylaria bambusicola</name>
    <dbReference type="NCBI Taxonomy" id="326684"/>
    <lineage>
        <taxon>Eukaryota</taxon>
        <taxon>Fungi</taxon>
        <taxon>Dikarya</taxon>
        <taxon>Ascomycota</taxon>
        <taxon>Pezizomycotina</taxon>
        <taxon>Sordariomycetes</taxon>
        <taxon>Xylariomycetidae</taxon>
        <taxon>Xylariales</taxon>
        <taxon>Xylariaceae</taxon>
        <taxon>Xylaria</taxon>
    </lineage>
</organism>
<keyword evidence="4" id="KW-1185">Reference proteome</keyword>
<dbReference type="PRINTS" id="PR00081">
    <property type="entry name" value="GDHRDH"/>
</dbReference>
<evidence type="ECO:0008006" key="5">
    <source>
        <dbReference type="Google" id="ProtNLM"/>
    </source>
</evidence>
<evidence type="ECO:0000256" key="2">
    <source>
        <dbReference type="ARBA" id="ARBA00023002"/>
    </source>
</evidence>